<comment type="similarity">
    <text evidence="2 10">Belongs to the G-protein coupled receptor 1 family.</text>
</comment>
<evidence type="ECO:0000313" key="14">
    <source>
        <dbReference type="Proteomes" id="UP001461498"/>
    </source>
</evidence>
<dbReference type="PROSITE" id="PS00237">
    <property type="entry name" value="G_PROTEIN_RECEP_F1_1"/>
    <property type="match status" value="1"/>
</dbReference>
<dbReference type="InterPro" id="IPR000276">
    <property type="entry name" value="GPCR_Rhodpsn"/>
</dbReference>
<comment type="subcellular location">
    <subcellularLocation>
        <location evidence="1">Cell membrane</location>
        <topology evidence="1">Multi-pass membrane protein</topology>
    </subcellularLocation>
</comment>
<evidence type="ECO:0000256" key="2">
    <source>
        <dbReference type="ARBA" id="ARBA00010663"/>
    </source>
</evidence>
<accession>A0AAW1DCC7</accession>
<evidence type="ECO:0000256" key="8">
    <source>
        <dbReference type="ARBA" id="ARBA00023170"/>
    </source>
</evidence>
<evidence type="ECO:0000259" key="12">
    <source>
        <dbReference type="PROSITE" id="PS50262"/>
    </source>
</evidence>
<comment type="caution">
    <text evidence="13">The sequence shown here is derived from an EMBL/GenBank/DDBJ whole genome shotgun (WGS) entry which is preliminary data.</text>
</comment>
<keyword evidence="9 10" id="KW-0807">Transducer</keyword>
<dbReference type="SUPFAM" id="SSF81321">
    <property type="entry name" value="Family A G protein-coupled receptor-like"/>
    <property type="match status" value="1"/>
</dbReference>
<dbReference type="PANTHER" id="PTHR24230">
    <property type="entry name" value="G-PROTEIN COUPLED RECEPTOR"/>
    <property type="match status" value="1"/>
</dbReference>
<proteinExistence type="inferred from homology"/>
<evidence type="ECO:0000256" key="6">
    <source>
        <dbReference type="ARBA" id="ARBA00023040"/>
    </source>
</evidence>
<keyword evidence="5 11" id="KW-1133">Transmembrane helix</keyword>
<evidence type="ECO:0000256" key="11">
    <source>
        <dbReference type="SAM" id="Phobius"/>
    </source>
</evidence>
<protein>
    <recommendedName>
        <fullName evidence="12">G-protein coupled receptors family 1 profile domain-containing protein</fullName>
    </recommendedName>
</protein>
<gene>
    <name evidence="13" type="ORF">O3M35_008014</name>
</gene>
<evidence type="ECO:0000256" key="9">
    <source>
        <dbReference type="ARBA" id="ARBA00023224"/>
    </source>
</evidence>
<dbReference type="GO" id="GO:0035237">
    <property type="term" value="F:corazonin receptor activity"/>
    <property type="evidence" value="ECO:0007669"/>
    <property type="project" value="TreeGrafter"/>
</dbReference>
<reference evidence="13 14" key="1">
    <citation type="submission" date="2022-12" db="EMBL/GenBank/DDBJ databases">
        <title>Chromosome-level genome assembly of true bugs.</title>
        <authorList>
            <person name="Ma L."/>
            <person name="Li H."/>
        </authorList>
    </citation>
    <scope>NUCLEOTIDE SEQUENCE [LARGE SCALE GENOMIC DNA]</scope>
    <source>
        <strain evidence="13">Lab_2022b</strain>
    </source>
</reference>
<keyword evidence="6 10" id="KW-0297">G-protein coupled receptor</keyword>
<keyword evidence="3" id="KW-1003">Cell membrane</keyword>
<dbReference type="Pfam" id="PF00001">
    <property type="entry name" value="7tm_1"/>
    <property type="match status" value="1"/>
</dbReference>
<evidence type="ECO:0000313" key="13">
    <source>
        <dbReference type="EMBL" id="KAK9505995.1"/>
    </source>
</evidence>
<name>A0AAW1DCC7_9HEMI</name>
<keyword evidence="8 10" id="KW-0675">Receptor</keyword>
<evidence type="ECO:0000256" key="7">
    <source>
        <dbReference type="ARBA" id="ARBA00023136"/>
    </source>
</evidence>
<dbReference type="GO" id="GO:0005886">
    <property type="term" value="C:plasma membrane"/>
    <property type="evidence" value="ECO:0007669"/>
    <property type="project" value="UniProtKB-SubCell"/>
</dbReference>
<dbReference type="Gene3D" id="1.20.1070.10">
    <property type="entry name" value="Rhodopsin 7-helix transmembrane proteins"/>
    <property type="match status" value="1"/>
</dbReference>
<evidence type="ECO:0000256" key="5">
    <source>
        <dbReference type="ARBA" id="ARBA00022989"/>
    </source>
</evidence>
<dbReference type="PANTHER" id="PTHR24230:SF163">
    <property type="entry name" value="CORAZONIN RECEPTOR, ISOFORM B"/>
    <property type="match status" value="1"/>
</dbReference>
<evidence type="ECO:0000256" key="10">
    <source>
        <dbReference type="RuleBase" id="RU000688"/>
    </source>
</evidence>
<feature type="transmembrane region" description="Helical" evidence="11">
    <location>
        <begin position="71"/>
        <end position="92"/>
    </location>
</feature>
<feature type="domain" description="G-protein coupled receptors family 1 profile" evidence="12">
    <location>
        <begin position="84"/>
        <end position="206"/>
    </location>
</feature>
<evidence type="ECO:0000256" key="1">
    <source>
        <dbReference type="ARBA" id="ARBA00004651"/>
    </source>
</evidence>
<feature type="transmembrane region" description="Helical" evidence="11">
    <location>
        <begin position="186"/>
        <end position="203"/>
    </location>
</feature>
<sequence length="206" mass="23306">MNTESTKNISEDDVWRQLEEHLVKSEDDQGYILPLELCDLWNTTASNLDSPLAVKCLEHAPELTSSARTRATVLAVMAVISFIGNVLTIISIKNSRRRRRNQNWSAVYALILHLSVSDLLVTVFCIAGEAIWSYTVAWRWGNVSCKIFKFSEMFSLYLSTFVLVLIGLDRFVAVRYPIRAISTAKRCSRFVAGAWLLSFILSLPQV</sequence>
<evidence type="ECO:0000256" key="4">
    <source>
        <dbReference type="ARBA" id="ARBA00022692"/>
    </source>
</evidence>
<dbReference type="Proteomes" id="UP001461498">
    <property type="component" value="Unassembled WGS sequence"/>
</dbReference>
<dbReference type="PROSITE" id="PS50262">
    <property type="entry name" value="G_PROTEIN_RECEP_F1_2"/>
    <property type="match status" value="1"/>
</dbReference>
<feature type="transmembrane region" description="Helical" evidence="11">
    <location>
        <begin position="154"/>
        <end position="174"/>
    </location>
</feature>
<feature type="transmembrane region" description="Helical" evidence="11">
    <location>
        <begin position="104"/>
        <end position="134"/>
    </location>
</feature>
<keyword evidence="14" id="KW-1185">Reference proteome</keyword>
<organism evidence="13 14">
    <name type="scientific">Rhynocoris fuscipes</name>
    <dbReference type="NCBI Taxonomy" id="488301"/>
    <lineage>
        <taxon>Eukaryota</taxon>
        <taxon>Metazoa</taxon>
        <taxon>Ecdysozoa</taxon>
        <taxon>Arthropoda</taxon>
        <taxon>Hexapoda</taxon>
        <taxon>Insecta</taxon>
        <taxon>Pterygota</taxon>
        <taxon>Neoptera</taxon>
        <taxon>Paraneoptera</taxon>
        <taxon>Hemiptera</taxon>
        <taxon>Heteroptera</taxon>
        <taxon>Panheteroptera</taxon>
        <taxon>Cimicomorpha</taxon>
        <taxon>Reduviidae</taxon>
        <taxon>Harpactorinae</taxon>
        <taxon>Harpactorini</taxon>
        <taxon>Rhynocoris</taxon>
    </lineage>
</organism>
<evidence type="ECO:0000256" key="3">
    <source>
        <dbReference type="ARBA" id="ARBA00022475"/>
    </source>
</evidence>
<keyword evidence="4 10" id="KW-0812">Transmembrane</keyword>
<dbReference type="AlphaFoldDB" id="A0AAW1DCC7"/>
<dbReference type="InterPro" id="IPR017452">
    <property type="entry name" value="GPCR_Rhodpsn_7TM"/>
</dbReference>
<dbReference type="EMBL" id="JAPXFL010000005">
    <property type="protein sequence ID" value="KAK9505995.1"/>
    <property type="molecule type" value="Genomic_DNA"/>
</dbReference>
<keyword evidence="7 11" id="KW-0472">Membrane</keyword>
<dbReference type="PRINTS" id="PR00237">
    <property type="entry name" value="GPCRRHODOPSN"/>
</dbReference>